<keyword evidence="4" id="KW-1003">Cell membrane</keyword>
<dbReference type="AlphaFoldDB" id="A0A109JDS7"/>
<evidence type="ECO:0000256" key="1">
    <source>
        <dbReference type="ARBA" id="ARBA00004167"/>
    </source>
</evidence>
<name>A0A109JDS7_9HYPH</name>
<comment type="similarity">
    <text evidence="2">Belongs to the BA14k family.</text>
</comment>
<dbReference type="EMBL" id="LNCD01000105">
    <property type="protein sequence ID" value="KWV47049.1"/>
    <property type="molecule type" value="Genomic_DNA"/>
</dbReference>
<dbReference type="RefSeq" id="WP_062372453.1">
    <property type="nucleotide sequence ID" value="NZ_LNCD01000105.1"/>
</dbReference>
<dbReference type="Pfam" id="PF07886">
    <property type="entry name" value="BA14K"/>
    <property type="match status" value="2"/>
</dbReference>
<keyword evidence="5" id="KW-0430">Lectin</keyword>
<sequence length="198" mass="21428">MRAIATMLFGIASAVGACFIGAAAATYILAVPDGRQFANLDTPNLWTASPERVDARSQKFERIAPLVSAAYPVTSAAPKPKADVVANSASEDSSTDAASASLRNEHQQWCASRYRSYDRARDTYRSYSGQTRICVSPFAAPSMEITGSVSGNPDHLAWCFARYASYRANDNTYQPYGRPRRECVSPFSSNTSAETASQ</sequence>
<dbReference type="GO" id="GO:0016020">
    <property type="term" value="C:membrane"/>
    <property type="evidence" value="ECO:0007669"/>
    <property type="project" value="UniProtKB-SubCell"/>
</dbReference>
<dbReference type="PROSITE" id="PS51257">
    <property type="entry name" value="PROKAR_LIPOPROTEIN"/>
    <property type="match status" value="1"/>
</dbReference>
<dbReference type="InterPro" id="IPR012413">
    <property type="entry name" value="BA14K"/>
</dbReference>
<evidence type="ECO:0000313" key="8">
    <source>
        <dbReference type="Proteomes" id="UP000068164"/>
    </source>
</evidence>
<keyword evidence="8" id="KW-1185">Reference proteome</keyword>
<comment type="subcellular location">
    <subcellularLocation>
        <location evidence="1">Membrane</location>
        <topology evidence="1">Single-pass membrane protein</topology>
    </subcellularLocation>
</comment>
<proteinExistence type="inferred from homology"/>
<evidence type="ECO:0000256" key="4">
    <source>
        <dbReference type="ARBA" id="ARBA00022475"/>
    </source>
</evidence>
<evidence type="ECO:0000256" key="3">
    <source>
        <dbReference type="ARBA" id="ARBA00020552"/>
    </source>
</evidence>
<keyword evidence="4" id="KW-0472">Membrane</keyword>
<evidence type="ECO:0000256" key="2">
    <source>
        <dbReference type="ARBA" id="ARBA00010270"/>
    </source>
</evidence>
<accession>A0A109JDS7</accession>
<dbReference type="Proteomes" id="UP000068164">
    <property type="component" value="Unassembled WGS sequence"/>
</dbReference>
<organism evidence="7 8">
    <name type="scientific">Rhizobium altiplani</name>
    <dbReference type="NCBI Taxonomy" id="1864509"/>
    <lineage>
        <taxon>Bacteria</taxon>
        <taxon>Pseudomonadati</taxon>
        <taxon>Pseudomonadota</taxon>
        <taxon>Alphaproteobacteria</taxon>
        <taxon>Hyphomicrobiales</taxon>
        <taxon>Rhizobiaceae</taxon>
        <taxon>Rhizobium/Agrobacterium group</taxon>
        <taxon>Rhizobium</taxon>
    </lineage>
</organism>
<evidence type="ECO:0000313" key="7">
    <source>
        <dbReference type="EMBL" id="KWV47049.1"/>
    </source>
</evidence>
<comment type="function">
    <text evidence="6">Has immunoglobulin-binding and hemagglutination properties, and can bind to mannose. Essential for virulence. May be involved in LPS biosynthesis or polysaccharide transport.</text>
</comment>
<gene>
    <name evidence="7" type="ORF">AS026_13845</name>
</gene>
<protein>
    <recommendedName>
        <fullName evidence="3">Lectin-like protein BA14k</fullName>
    </recommendedName>
</protein>
<evidence type="ECO:0000256" key="5">
    <source>
        <dbReference type="ARBA" id="ARBA00022734"/>
    </source>
</evidence>
<comment type="caution">
    <text evidence="7">The sequence shown here is derived from an EMBL/GenBank/DDBJ whole genome shotgun (WGS) entry which is preliminary data.</text>
</comment>
<evidence type="ECO:0000256" key="6">
    <source>
        <dbReference type="ARBA" id="ARBA00025321"/>
    </source>
</evidence>
<dbReference type="GO" id="GO:0030246">
    <property type="term" value="F:carbohydrate binding"/>
    <property type="evidence" value="ECO:0007669"/>
    <property type="project" value="UniProtKB-KW"/>
</dbReference>
<dbReference type="OrthoDB" id="8117189at2"/>
<reference evidence="7 8" key="1">
    <citation type="submission" date="2015-11" db="EMBL/GenBank/DDBJ databases">
        <title>Draft Genome Sequence of the Strain BR 10423 (Rhizobium sp.) isolated from nodules of Mimosa pudica.</title>
        <authorList>
            <person name="Barauna A.C."/>
            <person name="Zilli J.E."/>
            <person name="Simoes-Araujo J.L."/>
            <person name="Reis V.M."/>
            <person name="James E.K."/>
            <person name="Reis F.B.Jr."/>
            <person name="Rouws L.F."/>
            <person name="Passos S.R."/>
            <person name="Gois S.R."/>
        </authorList>
    </citation>
    <scope>NUCLEOTIDE SEQUENCE [LARGE SCALE GENOMIC DNA]</scope>
    <source>
        <strain evidence="7 8">BR10423</strain>
    </source>
</reference>